<dbReference type="Pfam" id="PF07009">
    <property type="entry name" value="NusG_II"/>
    <property type="match status" value="1"/>
</dbReference>
<evidence type="ECO:0000313" key="2">
    <source>
        <dbReference type="EMBL" id="OIJ14187.1"/>
    </source>
</evidence>
<dbReference type="CDD" id="cd09846">
    <property type="entry name" value="DUF1312"/>
    <property type="match status" value="1"/>
</dbReference>
<evidence type="ECO:0000256" key="1">
    <source>
        <dbReference type="SAM" id="Phobius"/>
    </source>
</evidence>
<evidence type="ECO:0000313" key="3">
    <source>
        <dbReference type="Proteomes" id="UP000180098"/>
    </source>
</evidence>
<reference evidence="2 3" key="1">
    <citation type="submission" date="2016-10" db="EMBL/GenBank/DDBJ databases">
        <title>Draft genome sequences of four alkaliphilic bacteria belonging to the Anaerobacillus genus.</title>
        <authorList>
            <person name="Bassil N.M."/>
            <person name="Lloyd J.R."/>
        </authorList>
    </citation>
    <scope>NUCLEOTIDE SEQUENCE [LARGE SCALE GENOMIC DNA]</scope>
    <source>
        <strain evidence="2 3">DSM 15340</strain>
    </source>
</reference>
<sequence length="119" mass="13146">MTRGDFLMLLFTGSVAGGLFLWTGSSNWISRFTREEGDPLIAKIERDGKVVTEVDLNAVTEKQYIDFEEGIPVTIEIEAGRVRFLRSGCPDQICVNAGWLTREGHIAVCLPSRTVVSIA</sequence>
<keyword evidence="1" id="KW-1133">Transmembrane helix</keyword>
<proteinExistence type="predicted"/>
<dbReference type="InterPro" id="IPR038690">
    <property type="entry name" value="NusG_2_sf"/>
</dbReference>
<gene>
    <name evidence="2" type="ORF">BKP35_07720</name>
</gene>
<protein>
    <submittedName>
        <fullName evidence="2">Uncharacterized protein</fullName>
    </submittedName>
</protein>
<dbReference type="EMBL" id="MLQQ01000010">
    <property type="protein sequence ID" value="OIJ14187.1"/>
    <property type="molecule type" value="Genomic_DNA"/>
</dbReference>
<accession>A0A1S2LR83</accession>
<dbReference type="OrthoDB" id="47603at2"/>
<keyword evidence="1" id="KW-0812">Transmembrane</keyword>
<dbReference type="Proteomes" id="UP000180098">
    <property type="component" value="Unassembled WGS sequence"/>
</dbReference>
<keyword evidence="1" id="KW-0472">Membrane</keyword>
<comment type="caution">
    <text evidence="2">The sequence shown here is derived from an EMBL/GenBank/DDBJ whole genome shotgun (WGS) entry which is preliminary data.</text>
</comment>
<dbReference type="Gene3D" id="2.60.320.10">
    <property type="entry name" value="N-utilization substance G protein NusG, insert domain"/>
    <property type="match status" value="1"/>
</dbReference>
<feature type="transmembrane region" description="Helical" evidence="1">
    <location>
        <begin position="6"/>
        <end position="24"/>
    </location>
</feature>
<dbReference type="RefSeq" id="WP_071312881.1">
    <property type="nucleotide sequence ID" value="NZ_MLQQ01000010.1"/>
</dbReference>
<name>A0A1S2LR83_9BACI</name>
<dbReference type="AlphaFoldDB" id="A0A1S2LR83"/>
<keyword evidence="3" id="KW-1185">Reference proteome</keyword>
<organism evidence="2 3">
    <name type="scientific">Anaerobacillus arseniciselenatis</name>
    <dbReference type="NCBI Taxonomy" id="85682"/>
    <lineage>
        <taxon>Bacteria</taxon>
        <taxon>Bacillati</taxon>
        <taxon>Bacillota</taxon>
        <taxon>Bacilli</taxon>
        <taxon>Bacillales</taxon>
        <taxon>Bacillaceae</taxon>
        <taxon>Anaerobacillus</taxon>
    </lineage>
</organism>